<dbReference type="AlphaFoldDB" id="A0A7Y9FRI5"/>
<dbReference type="EMBL" id="JACCBY010000009">
    <property type="protein sequence ID" value="NYD92145.1"/>
    <property type="molecule type" value="Genomic_DNA"/>
</dbReference>
<dbReference type="RefSeq" id="WP_179510532.1">
    <property type="nucleotide sequence ID" value="NZ_JACCBY010000009.1"/>
</dbReference>
<accession>A0A7Y9FRI5</accession>
<evidence type="ECO:0000313" key="2">
    <source>
        <dbReference type="Proteomes" id="UP000517753"/>
    </source>
</evidence>
<dbReference type="Proteomes" id="UP000517753">
    <property type="component" value="Unassembled WGS sequence"/>
</dbReference>
<gene>
    <name evidence="1" type="ORF">HD841_003965</name>
</gene>
<proteinExistence type="predicted"/>
<sequence>MSKVIKSGFFWQFVGGFAIGAVGVVTLHPASAQPVQPLPAASPIVQAQ</sequence>
<keyword evidence="2" id="KW-1185">Reference proteome</keyword>
<reference evidence="1 2" key="1">
    <citation type="submission" date="2020-07" db="EMBL/GenBank/DDBJ databases">
        <authorList>
            <person name="Partida-Martinez L."/>
            <person name="Huntemann M."/>
            <person name="Clum A."/>
            <person name="Wang J."/>
            <person name="Palaniappan K."/>
            <person name="Ritter S."/>
            <person name="Chen I.-M."/>
            <person name="Stamatis D."/>
            <person name="Reddy T."/>
            <person name="O'Malley R."/>
            <person name="Daum C."/>
            <person name="Shapiro N."/>
            <person name="Ivanova N."/>
            <person name="Kyrpides N."/>
            <person name="Woyke T."/>
        </authorList>
    </citation>
    <scope>NUCLEOTIDE SEQUENCE [LARGE SCALE GENOMIC DNA]</scope>
    <source>
        <strain evidence="1 2">AS2.3</strain>
    </source>
</reference>
<protein>
    <submittedName>
        <fullName evidence="1">Uncharacterized protein</fullName>
    </submittedName>
</protein>
<organism evidence="1 2">
    <name type="scientific">Sphingomonas melonis</name>
    <dbReference type="NCBI Taxonomy" id="152682"/>
    <lineage>
        <taxon>Bacteria</taxon>
        <taxon>Pseudomonadati</taxon>
        <taxon>Pseudomonadota</taxon>
        <taxon>Alphaproteobacteria</taxon>
        <taxon>Sphingomonadales</taxon>
        <taxon>Sphingomonadaceae</taxon>
        <taxon>Sphingomonas</taxon>
    </lineage>
</organism>
<evidence type="ECO:0000313" key="1">
    <source>
        <dbReference type="EMBL" id="NYD92145.1"/>
    </source>
</evidence>
<reference evidence="1 2" key="2">
    <citation type="submission" date="2020-08" db="EMBL/GenBank/DDBJ databases">
        <title>The Agave Microbiome: Exploring the role of microbial communities in plant adaptations to desert environments.</title>
        <authorList>
            <person name="Partida-Martinez L.P."/>
        </authorList>
    </citation>
    <scope>NUCLEOTIDE SEQUENCE [LARGE SCALE GENOMIC DNA]</scope>
    <source>
        <strain evidence="1 2">AS2.3</strain>
    </source>
</reference>
<comment type="caution">
    <text evidence="1">The sequence shown here is derived from an EMBL/GenBank/DDBJ whole genome shotgun (WGS) entry which is preliminary data.</text>
</comment>
<name>A0A7Y9FRI5_9SPHN</name>